<dbReference type="AlphaFoldDB" id="A0AAF5HXM0"/>
<keyword evidence="4" id="KW-0539">Nucleus</keyword>
<evidence type="ECO:0000256" key="3">
    <source>
        <dbReference type="ARBA" id="ARBA00022552"/>
    </source>
</evidence>
<keyword evidence="3" id="KW-0698">rRNA processing</keyword>
<evidence type="ECO:0000256" key="1">
    <source>
        <dbReference type="ARBA" id="ARBA00004123"/>
    </source>
</evidence>
<comment type="similarity">
    <text evidence="2">Belongs to the RRP1 family.</text>
</comment>
<dbReference type="Pfam" id="PF05997">
    <property type="entry name" value="Nop52"/>
    <property type="match status" value="1"/>
</dbReference>
<keyword evidence="5" id="KW-1185">Reference proteome</keyword>
<protein>
    <submittedName>
        <fullName evidence="6">Uncharacterized protein</fullName>
    </submittedName>
</protein>
<comment type="subcellular location">
    <subcellularLocation>
        <location evidence="1">Nucleus</location>
    </subcellularLocation>
</comment>
<dbReference type="GO" id="GO:0005634">
    <property type="term" value="C:nucleus"/>
    <property type="evidence" value="ECO:0007669"/>
    <property type="project" value="UniProtKB-SubCell"/>
</dbReference>
<dbReference type="GO" id="GO:0030688">
    <property type="term" value="C:preribosome, small subunit precursor"/>
    <property type="evidence" value="ECO:0007669"/>
    <property type="project" value="InterPro"/>
</dbReference>
<organism evidence="5 6">
    <name type="scientific">Strongyloides stercoralis</name>
    <name type="common">Threadworm</name>
    <dbReference type="NCBI Taxonomy" id="6248"/>
    <lineage>
        <taxon>Eukaryota</taxon>
        <taxon>Metazoa</taxon>
        <taxon>Ecdysozoa</taxon>
        <taxon>Nematoda</taxon>
        <taxon>Chromadorea</taxon>
        <taxon>Rhabditida</taxon>
        <taxon>Tylenchina</taxon>
        <taxon>Panagrolaimomorpha</taxon>
        <taxon>Strongyloidoidea</taxon>
        <taxon>Strongyloididae</taxon>
        <taxon>Strongyloides</taxon>
    </lineage>
</organism>
<sequence>MNSPLIDQCLIEELANSDSEIRSNALEKLEEWIKNTTTKKAISEETLKIISKGLYYTLWMQDKALLHEDLCDRIVIIHDLFKRAQEQVSYYFCLLSIIDQNILSIDKWRINKFLMLVRRIFRNIFNYVSKKNWNRSVCQKYIDMIDINILNTEEIKFSNVMISHIVSVFMDEFDKALNVVPSKPEEQFLWYTPFLKALENKNTSDYIFERITKEIFGGILLIIEMENSDDAEIERSSYHFPIVHISDSLFNIAKSDNVKSKRRKVLYNMVEKFKLVEKKYKQ</sequence>
<dbReference type="Proteomes" id="UP000035681">
    <property type="component" value="Unplaced"/>
</dbReference>
<evidence type="ECO:0000313" key="5">
    <source>
        <dbReference type="Proteomes" id="UP000035681"/>
    </source>
</evidence>
<dbReference type="PANTHER" id="PTHR13026">
    <property type="entry name" value="NNP-1 PROTEIN NOVEL NUCLEAR PROTEIN 1 NOP52"/>
    <property type="match status" value="1"/>
</dbReference>
<dbReference type="GO" id="GO:0006364">
    <property type="term" value="P:rRNA processing"/>
    <property type="evidence" value="ECO:0007669"/>
    <property type="project" value="UniProtKB-KW"/>
</dbReference>
<evidence type="ECO:0000256" key="4">
    <source>
        <dbReference type="ARBA" id="ARBA00023242"/>
    </source>
</evidence>
<proteinExistence type="inferred from homology"/>
<evidence type="ECO:0000256" key="2">
    <source>
        <dbReference type="ARBA" id="ARBA00006374"/>
    </source>
</evidence>
<dbReference type="WBParaSite" id="TCONS_00000801.p1">
    <property type="protein sequence ID" value="TCONS_00000801.p1"/>
    <property type="gene ID" value="XLOC_000769"/>
</dbReference>
<dbReference type="InterPro" id="IPR010301">
    <property type="entry name" value="RRP1"/>
</dbReference>
<reference evidence="6" key="1">
    <citation type="submission" date="2024-02" db="UniProtKB">
        <authorList>
            <consortium name="WormBaseParasite"/>
        </authorList>
    </citation>
    <scope>IDENTIFICATION</scope>
</reference>
<evidence type="ECO:0000313" key="6">
    <source>
        <dbReference type="WBParaSite" id="TCONS_00000801.p1"/>
    </source>
</evidence>
<dbReference type="PANTHER" id="PTHR13026:SF0">
    <property type="entry name" value="RIBOSOMAL RNA PROCESSING 1B"/>
    <property type="match status" value="1"/>
</dbReference>
<accession>A0AAF5HXM0</accession>
<name>A0AAF5HXM0_STRER</name>